<dbReference type="PROSITE" id="PS51737">
    <property type="entry name" value="RECOMBINASE_DNA_BIND"/>
    <property type="match status" value="1"/>
</dbReference>
<dbReference type="InterPro" id="IPR025827">
    <property type="entry name" value="Zn_ribbon_recom_dom"/>
</dbReference>
<dbReference type="RefSeq" id="WP_345393408.1">
    <property type="nucleotide sequence ID" value="NZ_BAABLA010000019.1"/>
</dbReference>
<dbReference type="PANTHER" id="PTHR30461">
    <property type="entry name" value="DNA-INVERTASE FROM LAMBDOID PROPHAGE"/>
    <property type="match status" value="1"/>
</dbReference>
<evidence type="ECO:0000256" key="2">
    <source>
        <dbReference type="ARBA" id="ARBA00023172"/>
    </source>
</evidence>
<evidence type="ECO:0000259" key="3">
    <source>
        <dbReference type="PROSITE" id="PS51737"/>
    </source>
</evidence>
<feature type="domain" description="Recombinase" evidence="3">
    <location>
        <begin position="200"/>
        <end position="355"/>
    </location>
</feature>
<gene>
    <name evidence="4" type="ORF">ACFQGD_18525</name>
</gene>
<dbReference type="PANTHER" id="PTHR30461:SF2">
    <property type="entry name" value="SERINE RECOMBINASE PINE-RELATED"/>
    <property type="match status" value="1"/>
</dbReference>
<dbReference type="InterPro" id="IPR036162">
    <property type="entry name" value="Resolvase-like_N_sf"/>
</dbReference>
<protein>
    <submittedName>
        <fullName evidence="4">Recombinase family protein</fullName>
    </submittedName>
</protein>
<keyword evidence="2" id="KW-0233">DNA recombination</keyword>
<dbReference type="Gene3D" id="3.40.50.1390">
    <property type="entry name" value="Resolvase, N-terminal catalytic domain"/>
    <property type="match status" value="1"/>
</dbReference>
<accession>A0ABW2C1F4</accession>
<dbReference type="Pfam" id="PF13408">
    <property type="entry name" value="Zn_ribbon_recom"/>
    <property type="match status" value="1"/>
</dbReference>
<keyword evidence="1" id="KW-0238">DNA-binding</keyword>
<proteinExistence type="predicted"/>
<dbReference type="InterPro" id="IPR006119">
    <property type="entry name" value="Resolv_N"/>
</dbReference>
<dbReference type="EMBL" id="JBHSXX010000001">
    <property type="protein sequence ID" value="MFC6869142.1"/>
    <property type="molecule type" value="Genomic_DNA"/>
</dbReference>
<dbReference type="Proteomes" id="UP001596337">
    <property type="component" value="Unassembled WGS sequence"/>
</dbReference>
<evidence type="ECO:0000256" key="1">
    <source>
        <dbReference type="ARBA" id="ARBA00023125"/>
    </source>
</evidence>
<comment type="caution">
    <text evidence="4">The sequence shown here is derived from an EMBL/GenBank/DDBJ whole genome shotgun (WGS) entry which is preliminary data.</text>
</comment>
<sequence length="474" mass="52654">MAADMARVGEDSLEGWAERARSRQSRATTKPRLAHGAGLRFALYGRMSTRTYQERESSSRWQREVAEGVIAGRGVIVAEFFDIGISRRLPWPERPQAAALLSAVAEPERGVDAVVVGEYERAFQDDQAAAVAAVLDRHGVRLWLPEAGGPVDLTSATHQALMLLLGAQSKREVLRSRHRVLTAMRGQARVQGRYLGGRPPYGYRLADAGPHPNPAHASWGRRAHRLAPDPATAEHVRWIFAQRLAGRSVAGIARALNDRGVPCPSRVDRRRNRHRTGEAWTLRTVACILANPRYTGRQVWNRHGTDDNSAASLDGDEQQKLAGEWVISQTVAHPPLISEHDFVAAQAIRAARPTADGSTRTYLLTGLVLCGVCERRMEAHWVNRRAGYRCRHGQTSSRSREPGRLKIRYVREDHLLADLAERYSLTGTLHAIAAEIRDRNITIICRATGSTVTHEQGTHDLGAPDDALFQQRMW</sequence>
<dbReference type="InterPro" id="IPR038109">
    <property type="entry name" value="DNA_bind_recomb_sf"/>
</dbReference>
<evidence type="ECO:0000313" key="5">
    <source>
        <dbReference type="Proteomes" id="UP001596337"/>
    </source>
</evidence>
<organism evidence="4 5">
    <name type="scientific">Haloechinothrix salitolerans</name>
    <dbReference type="NCBI Taxonomy" id="926830"/>
    <lineage>
        <taxon>Bacteria</taxon>
        <taxon>Bacillati</taxon>
        <taxon>Actinomycetota</taxon>
        <taxon>Actinomycetes</taxon>
        <taxon>Pseudonocardiales</taxon>
        <taxon>Pseudonocardiaceae</taxon>
        <taxon>Haloechinothrix</taxon>
    </lineage>
</organism>
<evidence type="ECO:0000313" key="4">
    <source>
        <dbReference type="EMBL" id="MFC6869142.1"/>
    </source>
</evidence>
<dbReference type="SMART" id="SM00857">
    <property type="entry name" value="Resolvase"/>
    <property type="match status" value="1"/>
</dbReference>
<dbReference type="Pfam" id="PF07508">
    <property type="entry name" value="Recombinase"/>
    <property type="match status" value="1"/>
</dbReference>
<keyword evidence="5" id="KW-1185">Reference proteome</keyword>
<dbReference type="InterPro" id="IPR011109">
    <property type="entry name" value="DNA_bind_recombinase_dom"/>
</dbReference>
<dbReference type="Gene3D" id="3.90.1750.20">
    <property type="entry name" value="Putative Large Serine Recombinase, Chain B, Domain 2"/>
    <property type="match status" value="1"/>
</dbReference>
<reference evidence="5" key="1">
    <citation type="journal article" date="2019" name="Int. J. Syst. Evol. Microbiol.">
        <title>The Global Catalogue of Microorganisms (GCM) 10K type strain sequencing project: providing services to taxonomists for standard genome sequencing and annotation.</title>
        <authorList>
            <consortium name="The Broad Institute Genomics Platform"/>
            <consortium name="The Broad Institute Genome Sequencing Center for Infectious Disease"/>
            <person name="Wu L."/>
            <person name="Ma J."/>
        </authorList>
    </citation>
    <scope>NUCLEOTIDE SEQUENCE [LARGE SCALE GENOMIC DNA]</scope>
    <source>
        <strain evidence="5">KCTC 32255</strain>
    </source>
</reference>
<name>A0ABW2C1F4_9PSEU</name>
<dbReference type="InterPro" id="IPR050639">
    <property type="entry name" value="SSR_resolvase"/>
</dbReference>